<comment type="caution">
    <text evidence="2">The sequence shown here is derived from an EMBL/GenBank/DDBJ whole genome shotgun (WGS) entry which is preliminary data.</text>
</comment>
<dbReference type="Proteomes" id="UP001596391">
    <property type="component" value="Unassembled WGS sequence"/>
</dbReference>
<reference evidence="3" key="1">
    <citation type="journal article" date="2019" name="Int. J. Syst. Evol. Microbiol.">
        <title>The Global Catalogue of Microorganisms (GCM) 10K type strain sequencing project: providing services to taxonomists for standard genome sequencing and annotation.</title>
        <authorList>
            <consortium name="The Broad Institute Genomics Platform"/>
            <consortium name="The Broad Institute Genome Sequencing Center for Infectious Disease"/>
            <person name="Wu L."/>
            <person name="Ma J."/>
        </authorList>
    </citation>
    <scope>NUCLEOTIDE SEQUENCE [LARGE SCALE GENOMIC DNA]</scope>
    <source>
        <strain evidence="3">CGMCC 1.16026</strain>
    </source>
</reference>
<dbReference type="Pfam" id="PF04253">
    <property type="entry name" value="TFR_dimer"/>
    <property type="match status" value="1"/>
</dbReference>
<dbReference type="Gene3D" id="1.20.930.40">
    <property type="entry name" value="Transferrin receptor-like, dimerisation domain"/>
    <property type="match status" value="1"/>
</dbReference>
<accession>A0ABW1ZC46</accession>
<feature type="domain" description="Transferrin receptor-like dimerisation" evidence="1">
    <location>
        <begin position="1"/>
        <end position="71"/>
    </location>
</feature>
<dbReference type="SUPFAM" id="SSF47672">
    <property type="entry name" value="Transferrin receptor-like dimerisation domain"/>
    <property type="match status" value="1"/>
</dbReference>
<evidence type="ECO:0000313" key="2">
    <source>
        <dbReference type="EMBL" id="MFC6647024.1"/>
    </source>
</evidence>
<organism evidence="2 3">
    <name type="scientific">Granulicella cerasi</name>
    <dbReference type="NCBI Taxonomy" id="741063"/>
    <lineage>
        <taxon>Bacteria</taxon>
        <taxon>Pseudomonadati</taxon>
        <taxon>Acidobacteriota</taxon>
        <taxon>Terriglobia</taxon>
        <taxon>Terriglobales</taxon>
        <taxon>Acidobacteriaceae</taxon>
        <taxon>Granulicella</taxon>
    </lineage>
</organism>
<evidence type="ECO:0000259" key="1">
    <source>
        <dbReference type="Pfam" id="PF04253"/>
    </source>
</evidence>
<dbReference type="InterPro" id="IPR007365">
    <property type="entry name" value="TFR-like_dimer_dom"/>
</dbReference>
<protein>
    <submittedName>
        <fullName evidence="2">Transferrin receptor-like dimerization domain-containing protein</fullName>
    </submittedName>
</protein>
<evidence type="ECO:0000313" key="3">
    <source>
        <dbReference type="Proteomes" id="UP001596391"/>
    </source>
</evidence>
<dbReference type="InterPro" id="IPR039373">
    <property type="entry name" value="Peptidase_M28B"/>
</dbReference>
<name>A0ABW1ZC46_9BACT</name>
<dbReference type="RefSeq" id="WP_390235923.1">
    <property type="nucleotide sequence ID" value="NZ_JBHSWI010000001.1"/>
</dbReference>
<keyword evidence="3" id="KW-1185">Reference proteome</keyword>
<dbReference type="PANTHER" id="PTHR10404:SF46">
    <property type="entry name" value="VACUOLAR PROTEIN SORTING-ASSOCIATED PROTEIN 70"/>
    <property type="match status" value="1"/>
</dbReference>
<dbReference type="EMBL" id="JBHSWI010000001">
    <property type="protein sequence ID" value="MFC6647024.1"/>
    <property type="molecule type" value="Genomic_DNA"/>
</dbReference>
<sequence>MRDAESALLSEQGLPKRPFYKHLIYAPGEFTGYAAVVIPGVTEGIDAKDEARTQAQIDALAAALNKSAAILDAAAK</sequence>
<dbReference type="InterPro" id="IPR036757">
    <property type="entry name" value="TFR-like_dimer_dom_sf"/>
</dbReference>
<gene>
    <name evidence="2" type="ORF">ACFQBQ_15860</name>
</gene>
<dbReference type="PANTHER" id="PTHR10404">
    <property type="entry name" value="N-ACETYLATED-ALPHA-LINKED ACIDIC DIPEPTIDASE"/>
    <property type="match status" value="1"/>
</dbReference>
<proteinExistence type="predicted"/>